<evidence type="ECO:0000256" key="10">
    <source>
        <dbReference type="ARBA" id="ARBA00030803"/>
    </source>
</evidence>
<dbReference type="GO" id="GO:0008270">
    <property type="term" value="F:zinc ion binding"/>
    <property type="evidence" value="ECO:0007669"/>
    <property type="project" value="UniProtKB-KW"/>
</dbReference>
<dbReference type="AlphaFoldDB" id="A0A1H0KID8"/>
<dbReference type="Proteomes" id="UP000198778">
    <property type="component" value="Unassembled WGS sequence"/>
</dbReference>
<evidence type="ECO:0000259" key="13">
    <source>
        <dbReference type="PROSITE" id="PS51750"/>
    </source>
</evidence>
<dbReference type="InterPro" id="IPR051474">
    <property type="entry name" value="Anti-sigma-K/W_factor"/>
</dbReference>
<keyword evidence="14" id="KW-0863">Zinc-finger</keyword>
<comment type="similarity">
    <text evidence="7">Belongs to the zinc-associated anti-sigma factor (ZAS) superfamily. Anti-sigma-W factor family.</text>
</comment>
<dbReference type="STRING" id="745820.SAMN04488053_1188"/>
<keyword evidence="6 12" id="KW-0472">Membrane</keyword>
<dbReference type="OrthoDB" id="150725at2"/>
<feature type="coiled-coil region" evidence="11">
    <location>
        <begin position="124"/>
        <end position="151"/>
    </location>
</feature>
<evidence type="ECO:0000313" key="15">
    <source>
        <dbReference type="Proteomes" id="UP000198778"/>
    </source>
</evidence>
<feature type="domain" description="Bro-N" evidence="13">
    <location>
        <begin position="94"/>
        <end position="232"/>
    </location>
</feature>
<dbReference type="GO" id="GO:0006417">
    <property type="term" value="P:regulation of translation"/>
    <property type="evidence" value="ECO:0007669"/>
    <property type="project" value="TreeGrafter"/>
</dbReference>
<evidence type="ECO:0000256" key="1">
    <source>
        <dbReference type="ARBA" id="ARBA00004167"/>
    </source>
</evidence>
<dbReference type="InterPro" id="IPR018764">
    <property type="entry name" value="RskA_C"/>
</dbReference>
<name>A0A1H0KID8_9BACI</name>
<evidence type="ECO:0000256" key="12">
    <source>
        <dbReference type="SAM" id="Phobius"/>
    </source>
</evidence>
<evidence type="ECO:0000313" key="14">
    <source>
        <dbReference type="EMBL" id="SDO55530.1"/>
    </source>
</evidence>
<dbReference type="InterPro" id="IPR003497">
    <property type="entry name" value="BRO_N_domain"/>
</dbReference>
<dbReference type="GO" id="GO:0005886">
    <property type="term" value="C:plasma membrane"/>
    <property type="evidence" value="ECO:0007669"/>
    <property type="project" value="UniProtKB-SubCell"/>
</dbReference>
<protein>
    <recommendedName>
        <fullName evidence="8">Anti-sigma-W factor RsiW</fullName>
    </recommendedName>
    <alternativeName>
        <fullName evidence="10">Regulator of SigK</fullName>
    </alternativeName>
    <alternativeName>
        <fullName evidence="9">Sigma-K anti-sigma factor RskA</fullName>
    </alternativeName>
</protein>
<dbReference type="PANTHER" id="PTHR37461">
    <property type="entry name" value="ANTI-SIGMA-K FACTOR RSKA"/>
    <property type="match status" value="1"/>
</dbReference>
<evidence type="ECO:0000256" key="9">
    <source>
        <dbReference type="ARBA" id="ARBA00029829"/>
    </source>
</evidence>
<evidence type="ECO:0000256" key="4">
    <source>
        <dbReference type="ARBA" id="ARBA00022692"/>
    </source>
</evidence>
<keyword evidence="14" id="KW-0862">Zinc</keyword>
<evidence type="ECO:0000256" key="7">
    <source>
        <dbReference type="ARBA" id="ARBA00024353"/>
    </source>
</evidence>
<dbReference type="InterPro" id="IPR027383">
    <property type="entry name" value="Znf_put"/>
</dbReference>
<dbReference type="RefSeq" id="WP_090844421.1">
    <property type="nucleotide sequence ID" value="NZ_FNIL01000018.1"/>
</dbReference>
<keyword evidence="15" id="KW-1185">Reference proteome</keyword>
<dbReference type="Pfam" id="PF13490">
    <property type="entry name" value="zf-HC2"/>
    <property type="match status" value="1"/>
</dbReference>
<proteinExistence type="inferred from homology"/>
<evidence type="ECO:0000256" key="11">
    <source>
        <dbReference type="SAM" id="Coils"/>
    </source>
</evidence>
<dbReference type="PANTHER" id="PTHR37461:SF1">
    <property type="entry name" value="ANTI-SIGMA-K FACTOR RSKA"/>
    <property type="match status" value="1"/>
</dbReference>
<dbReference type="Pfam" id="PF10099">
    <property type="entry name" value="RskA_C"/>
    <property type="match status" value="1"/>
</dbReference>
<dbReference type="EMBL" id="FNIL01000018">
    <property type="protein sequence ID" value="SDO55530.1"/>
    <property type="molecule type" value="Genomic_DNA"/>
</dbReference>
<dbReference type="Gene3D" id="1.10.10.1320">
    <property type="entry name" value="Anti-sigma factor, zinc-finger domain"/>
    <property type="match status" value="1"/>
</dbReference>
<evidence type="ECO:0000256" key="2">
    <source>
        <dbReference type="ARBA" id="ARBA00004236"/>
    </source>
</evidence>
<evidence type="ECO:0000256" key="3">
    <source>
        <dbReference type="ARBA" id="ARBA00022475"/>
    </source>
</evidence>
<feature type="transmembrane region" description="Helical" evidence="12">
    <location>
        <begin position="101"/>
        <end position="121"/>
    </location>
</feature>
<comment type="subcellular location">
    <subcellularLocation>
        <location evidence="2">Cell membrane</location>
    </subcellularLocation>
    <subcellularLocation>
        <location evidence="1">Membrane</location>
        <topology evidence="1">Single-pass membrane protein</topology>
    </subcellularLocation>
</comment>
<organism evidence="14 15">
    <name type="scientific">Alkalicoccus daliensis</name>
    <dbReference type="NCBI Taxonomy" id="745820"/>
    <lineage>
        <taxon>Bacteria</taxon>
        <taxon>Bacillati</taxon>
        <taxon>Bacillota</taxon>
        <taxon>Bacilli</taxon>
        <taxon>Bacillales</taxon>
        <taxon>Bacillaceae</taxon>
        <taxon>Alkalicoccus</taxon>
    </lineage>
</organism>
<gene>
    <name evidence="14" type="ORF">SAMN04488053_1188</name>
</gene>
<evidence type="ECO:0000256" key="8">
    <source>
        <dbReference type="ARBA" id="ARBA00024438"/>
    </source>
</evidence>
<evidence type="ECO:0000256" key="6">
    <source>
        <dbReference type="ARBA" id="ARBA00023136"/>
    </source>
</evidence>
<reference evidence="15" key="1">
    <citation type="submission" date="2016-10" db="EMBL/GenBank/DDBJ databases">
        <authorList>
            <person name="Varghese N."/>
            <person name="Submissions S."/>
        </authorList>
    </citation>
    <scope>NUCLEOTIDE SEQUENCE [LARGE SCALE GENOMIC DNA]</scope>
    <source>
        <strain evidence="15">CGMCC 1.10369</strain>
    </source>
</reference>
<keyword evidence="3" id="KW-1003">Cell membrane</keyword>
<keyword evidence="4 12" id="KW-0812">Transmembrane</keyword>
<dbReference type="GO" id="GO:0016989">
    <property type="term" value="F:sigma factor antagonist activity"/>
    <property type="evidence" value="ECO:0007669"/>
    <property type="project" value="TreeGrafter"/>
</dbReference>
<evidence type="ECO:0000256" key="5">
    <source>
        <dbReference type="ARBA" id="ARBA00022989"/>
    </source>
</evidence>
<dbReference type="PROSITE" id="PS51750">
    <property type="entry name" value="BRO_N"/>
    <property type="match status" value="1"/>
</dbReference>
<keyword evidence="11" id="KW-0175">Coiled coil</keyword>
<accession>A0A1H0KID8</accession>
<sequence length="277" mass="30356">MTEKQCDKLVDYFNGQMDDMEKEAFETHLAGCASCQEELAEWEALSSDLPYLSTPADPPEGMKKRVLDNVFAEEEEPALPQKNYTESKVKKNRFTKFSSPWVMGTAAAVLLLSLVGNGILWSERQDLASETERLSEEAERLAFERDLAEQNLATVLEEEEEGGVSDVLLASNLASIGEAEFSGQGSATIISENGELELLIQVTDMPELQGSEAFQAWVIEGEVPIPAGSFTIDENGNGAVSYNLNDMEDTQIDQIAISLEPQPNSLQPQGEILLASQ</sequence>
<keyword evidence="14" id="KW-0479">Metal-binding</keyword>
<keyword evidence="5 12" id="KW-1133">Transmembrane helix</keyword>
<dbReference type="InterPro" id="IPR041916">
    <property type="entry name" value="Anti_sigma_zinc_sf"/>
</dbReference>